<protein>
    <submittedName>
        <fullName evidence="1">Receptor-like kinase</fullName>
    </submittedName>
</protein>
<dbReference type="InterPro" id="IPR044730">
    <property type="entry name" value="RNase_H-like_dom_plant"/>
</dbReference>
<sequence>MTKDIEHYEHTLMTGIHRHNMKQFTSAGKILMEIGSKLNCDGSYKDSMNIAGCGGLFRDLDCRWLKGYTQRIEDCDALHAEMKVCKLNGKHSYLG</sequence>
<evidence type="ECO:0000313" key="1">
    <source>
        <dbReference type="EMBL" id="PNX76452.1"/>
    </source>
</evidence>
<name>A0A2K3LD54_TRIPR</name>
<keyword evidence="1" id="KW-0418">Kinase</keyword>
<keyword evidence="1" id="KW-0808">Transferase</keyword>
<dbReference type="GO" id="GO:0016301">
    <property type="term" value="F:kinase activity"/>
    <property type="evidence" value="ECO:0007669"/>
    <property type="project" value="UniProtKB-KW"/>
</dbReference>
<gene>
    <name evidence="1" type="ORF">L195_g032400</name>
</gene>
<proteinExistence type="predicted"/>
<reference evidence="1 2" key="2">
    <citation type="journal article" date="2017" name="Front. Plant Sci.">
        <title>Gene Classification and Mining of Molecular Markers Useful in Red Clover (Trifolium pratense) Breeding.</title>
        <authorList>
            <person name="Istvanek J."/>
            <person name="Dluhosova J."/>
            <person name="Dluhos P."/>
            <person name="Patkova L."/>
            <person name="Nedelnik J."/>
            <person name="Repkova J."/>
        </authorList>
    </citation>
    <scope>NUCLEOTIDE SEQUENCE [LARGE SCALE GENOMIC DNA]</scope>
    <source>
        <strain evidence="2">cv. Tatra</strain>
        <tissue evidence="1">Young leaves</tissue>
    </source>
</reference>
<organism evidence="1 2">
    <name type="scientific">Trifolium pratense</name>
    <name type="common">Red clover</name>
    <dbReference type="NCBI Taxonomy" id="57577"/>
    <lineage>
        <taxon>Eukaryota</taxon>
        <taxon>Viridiplantae</taxon>
        <taxon>Streptophyta</taxon>
        <taxon>Embryophyta</taxon>
        <taxon>Tracheophyta</taxon>
        <taxon>Spermatophyta</taxon>
        <taxon>Magnoliopsida</taxon>
        <taxon>eudicotyledons</taxon>
        <taxon>Gunneridae</taxon>
        <taxon>Pentapetalae</taxon>
        <taxon>rosids</taxon>
        <taxon>fabids</taxon>
        <taxon>Fabales</taxon>
        <taxon>Fabaceae</taxon>
        <taxon>Papilionoideae</taxon>
        <taxon>50 kb inversion clade</taxon>
        <taxon>NPAAA clade</taxon>
        <taxon>Hologalegina</taxon>
        <taxon>IRL clade</taxon>
        <taxon>Trifolieae</taxon>
        <taxon>Trifolium</taxon>
    </lineage>
</organism>
<evidence type="ECO:0000313" key="2">
    <source>
        <dbReference type="Proteomes" id="UP000236291"/>
    </source>
</evidence>
<keyword evidence="1" id="KW-0675">Receptor</keyword>
<accession>A0A2K3LD54</accession>
<dbReference type="Proteomes" id="UP000236291">
    <property type="component" value="Unassembled WGS sequence"/>
</dbReference>
<dbReference type="CDD" id="cd06222">
    <property type="entry name" value="RNase_H_like"/>
    <property type="match status" value="1"/>
</dbReference>
<dbReference type="EMBL" id="ASHM01030677">
    <property type="protein sequence ID" value="PNX76452.1"/>
    <property type="molecule type" value="Genomic_DNA"/>
</dbReference>
<dbReference type="AlphaFoldDB" id="A0A2K3LD54"/>
<comment type="caution">
    <text evidence="1">The sequence shown here is derived from an EMBL/GenBank/DDBJ whole genome shotgun (WGS) entry which is preliminary data.</text>
</comment>
<reference evidence="1 2" key="1">
    <citation type="journal article" date="2014" name="Am. J. Bot.">
        <title>Genome assembly and annotation for red clover (Trifolium pratense; Fabaceae).</title>
        <authorList>
            <person name="Istvanek J."/>
            <person name="Jaros M."/>
            <person name="Krenek A."/>
            <person name="Repkova J."/>
        </authorList>
    </citation>
    <scope>NUCLEOTIDE SEQUENCE [LARGE SCALE GENOMIC DNA]</scope>
    <source>
        <strain evidence="2">cv. Tatra</strain>
        <tissue evidence="1">Young leaves</tissue>
    </source>
</reference>